<feature type="region of interest" description="Disordered" evidence="1">
    <location>
        <begin position="83"/>
        <end position="105"/>
    </location>
</feature>
<evidence type="ECO:0000313" key="2">
    <source>
        <dbReference type="EMBL" id="GBG76067.1"/>
    </source>
</evidence>
<name>A0A388L192_CHABU</name>
<dbReference type="Gramene" id="GBG76067">
    <property type="protein sequence ID" value="GBG76067"/>
    <property type="gene ID" value="CBR_g21307"/>
</dbReference>
<gene>
    <name evidence="2" type="ORF">CBR_g21307</name>
</gene>
<dbReference type="EMBL" id="BFEA01000236">
    <property type="protein sequence ID" value="GBG76067.1"/>
    <property type="molecule type" value="Genomic_DNA"/>
</dbReference>
<reference evidence="2 3" key="1">
    <citation type="journal article" date="2018" name="Cell">
        <title>The Chara Genome: Secondary Complexity and Implications for Plant Terrestrialization.</title>
        <authorList>
            <person name="Nishiyama T."/>
            <person name="Sakayama H."/>
            <person name="Vries J.D."/>
            <person name="Buschmann H."/>
            <person name="Saint-Marcoux D."/>
            <person name="Ullrich K.K."/>
            <person name="Haas F.B."/>
            <person name="Vanderstraeten L."/>
            <person name="Becker D."/>
            <person name="Lang D."/>
            <person name="Vosolsobe S."/>
            <person name="Rombauts S."/>
            <person name="Wilhelmsson P.K.I."/>
            <person name="Janitza P."/>
            <person name="Kern R."/>
            <person name="Heyl A."/>
            <person name="Rumpler F."/>
            <person name="Villalobos L.I.A.C."/>
            <person name="Clay J.M."/>
            <person name="Skokan R."/>
            <person name="Toyoda A."/>
            <person name="Suzuki Y."/>
            <person name="Kagoshima H."/>
            <person name="Schijlen E."/>
            <person name="Tajeshwar N."/>
            <person name="Catarino B."/>
            <person name="Hetherington A.J."/>
            <person name="Saltykova A."/>
            <person name="Bonnot C."/>
            <person name="Breuninger H."/>
            <person name="Symeonidi A."/>
            <person name="Radhakrishnan G.V."/>
            <person name="Van Nieuwerburgh F."/>
            <person name="Deforce D."/>
            <person name="Chang C."/>
            <person name="Karol K.G."/>
            <person name="Hedrich R."/>
            <person name="Ulvskov P."/>
            <person name="Glockner G."/>
            <person name="Delwiche C.F."/>
            <person name="Petrasek J."/>
            <person name="Van de Peer Y."/>
            <person name="Friml J."/>
            <person name="Beilby M."/>
            <person name="Dolan L."/>
            <person name="Kohara Y."/>
            <person name="Sugano S."/>
            <person name="Fujiyama A."/>
            <person name="Delaux P.-M."/>
            <person name="Quint M."/>
            <person name="TheiBen G."/>
            <person name="Hagemann M."/>
            <person name="Harholt J."/>
            <person name="Dunand C."/>
            <person name="Zachgo S."/>
            <person name="Langdale J."/>
            <person name="Maumus F."/>
            <person name="Straeten D.V.D."/>
            <person name="Gould S.B."/>
            <person name="Rensing S.A."/>
        </authorList>
    </citation>
    <scope>NUCLEOTIDE SEQUENCE [LARGE SCALE GENOMIC DNA]</scope>
    <source>
        <strain evidence="2 3">S276</strain>
    </source>
</reference>
<proteinExistence type="predicted"/>
<dbReference type="AlphaFoldDB" id="A0A388L192"/>
<comment type="caution">
    <text evidence="2">The sequence shown here is derived from an EMBL/GenBank/DDBJ whole genome shotgun (WGS) entry which is preliminary data.</text>
</comment>
<sequence>MNAAKVVFIRDCAEFWQVKALGRAFVPSAQTVNPTRTGRPAVTSTSIAAQRSRSAECGSERGETGDDTNALMSEYFLQMAEERRNRVEREAEEERRRKDEELRQERENKRLLCQEERQRLEAERDARLLRIIRSEMRKDRDEERESPPIVTTEKKSNMKLSGESMARIELLKSELGADAGTSCTPKKIDLSLKHIMASCGPGGKEKFEKECSDFYDALTTEELKEACRHEKVAYGNRELAIKRLVIRRSSVAYDPSVIPLPLHGCRQGALKASRSRKSRKKGGRIILTPGNRTLTRNLSEVLVVATTIWRWSNGFVIVDYIIRIQGENDDFQGRP</sequence>
<dbReference type="Proteomes" id="UP000265515">
    <property type="component" value="Unassembled WGS sequence"/>
</dbReference>
<organism evidence="2 3">
    <name type="scientific">Chara braunii</name>
    <name type="common">Braun's stonewort</name>
    <dbReference type="NCBI Taxonomy" id="69332"/>
    <lineage>
        <taxon>Eukaryota</taxon>
        <taxon>Viridiplantae</taxon>
        <taxon>Streptophyta</taxon>
        <taxon>Charophyceae</taxon>
        <taxon>Charales</taxon>
        <taxon>Characeae</taxon>
        <taxon>Chara</taxon>
    </lineage>
</organism>
<evidence type="ECO:0000313" key="3">
    <source>
        <dbReference type="Proteomes" id="UP000265515"/>
    </source>
</evidence>
<keyword evidence="3" id="KW-1185">Reference proteome</keyword>
<protein>
    <submittedName>
        <fullName evidence="2">Uncharacterized protein</fullName>
    </submittedName>
</protein>
<evidence type="ECO:0000256" key="1">
    <source>
        <dbReference type="SAM" id="MobiDB-lite"/>
    </source>
</evidence>
<accession>A0A388L192</accession>